<evidence type="ECO:0000256" key="3">
    <source>
        <dbReference type="PROSITE-ProRule" id="PRU00409"/>
    </source>
</evidence>
<dbReference type="InterPro" id="IPR013815">
    <property type="entry name" value="ATP_grasp_subdomain_1"/>
</dbReference>
<dbReference type="Proteomes" id="UP000049222">
    <property type="component" value="Unassembled WGS sequence"/>
</dbReference>
<dbReference type="Gene3D" id="3.30.1490.20">
    <property type="entry name" value="ATP-grasp fold, A domain"/>
    <property type="match status" value="1"/>
</dbReference>
<dbReference type="PANTHER" id="PTHR23132:SF23">
    <property type="entry name" value="D-ALANINE--D-ALANINE LIGASE B"/>
    <property type="match status" value="1"/>
</dbReference>
<keyword evidence="2 5" id="KW-0436">Ligase</keyword>
<dbReference type="PROSITE" id="PS50975">
    <property type="entry name" value="ATP_GRASP"/>
    <property type="match status" value="1"/>
</dbReference>
<dbReference type="InterPro" id="IPR011095">
    <property type="entry name" value="Dala_Dala_lig_C"/>
</dbReference>
<dbReference type="GO" id="GO:0008716">
    <property type="term" value="F:D-alanine-D-alanine ligase activity"/>
    <property type="evidence" value="ECO:0007669"/>
    <property type="project" value="UniProtKB-EC"/>
</dbReference>
<sequence length="332" mass="36101">MDLLHLAGATTTPFYRDLSLTYQRNVVTPTGTHASLLVVDPDGNLHFGRNQEDLAPITLADALHRAAAMDVVVPHMFCPPGMTSWRSLFEDVAGVPVVGPPLLATTLSTSKLATKSVARAAGVATPDSRRLRPGDRPDLPLPLIVKPDAEDNSLGLTLVRDPADLGPALDTVFAHGDTALAERFIPGREVRVGVLDLDGAPRVLPILEYHVTADRPIRERADKVMLDDAGRVTMESWERPSLPTTCPADLGPDTLRALRDAALTMHEVLGCRDYSLFDFRIEDGTKTPYLLEACSFWTFTPVSVISRMVEAEGGDLVDVSRRVWAQAAARKK</sequence>
<accession>A0A0M6YLV9</accession>
<dbReference type="GO" id="GO:0046872">
    <property type="term" value="F:metal ion binding"/>
    <property type="evidence" value="ECO:0007669"/>
    <property type="project" value="InterPro"/>
</dbReference>
<dbReference type="EC" id="6.3.2.4" evidence="5"/>
<comment type="similarity">
    <text evidence="1">Belongs to the D-alanine--D-alanine ligase family.</text>
</comment>
<dbReference type="InterPro" id="IPR011761">
    <property type="entry name" value="ATP-grasp"/>
</dbReference>
<feature type="domain" description="ATP-grasp" evidence="4">
    <location>
        <begin position="115"/>
        <end position="325"/>
    </location>
</feature>
<keyword evidence="6" id="KW-1185">Reference proteome</keyword>
<dbReference type="PANTHER" id="PTHR23132">
    <property type="entry name" value="D-ALANINE--D-ALANINE LIGASE"/>
    <property type="match status" value="1"/>
</dbReference>
<dbReference type="RefSeq" id="WP_055086652.1">
    <property type="nucleotide sequence ID" value="NZ_CXSU01000012.1"/>
</dbReference>
<proteinExistence type="inferred from homology"/>
<dbReference type="Gene3D" id="3.40.50.20">
    <property type="match status" value="1"/>
</dbReference>
<evidence type="ECO:0000256" key="2">
    <source>
        <dbReference type="ARBA" id="ARBA00022598"/>
    </source>
</evidence>
<keyword evidence="3" id="KW-0547">Nucleotide-binding</keyword>
<reference evidence="5 6" key="1">
    <citation type="submission" date="2015-07" db="EMBL/GenBank/DDBJ databases">
        <authorList>
            <person name="Noorani M."/>
        </authorList>
    </citation>
    <scope>NUCLEOTIDE SEQUENCE [LARGE SCALE GENOMIC DNA]</scope>
    <source>
        <strain evidence="5 6">CECT 7802</strain>
    </source>
</reference>
<evidence type="ECO:0000313" key="5">
    <source>
        <dbReference type="EMBL" id="CTQ50884.1"/>
    </source>
</evidence>
<dbReference type="EMBL" id="CXSU01000012">
    <property type="protein sequence ID" value="CTQ50884.1"/>
    <property type="molecule type" value="Genomic_DNA"/>
</dbReference>
<evidence type="ECO:0000313" key="6">
    <source>
        <dbReference type="Proteomes" id="UP000049222"/>
    </source>
</evidence>
<evidence type="ECO:0000256" key="1">
    <source>
        <dbReference type="ARBA" id="ARBA00010871"/>
    </source>
</evidence>
<dbReference type="Gene3D" id="3.30.470.20">
    <property type="entry name" value="ATP-grasp fold, B domain"/>
    <property type="match status" value="1"/>
</dbReference>
<dbReference type="Pfam" id="PF07478">
    <property type="entry name" value="Dala_Dala_lig_C"/>
    <property type="match status" value="1"/>
</dbReference>
<gene>
    <name evidence="5" type="primary">ddl</name>
    <name evidence="5" type="ORF">JDO7802_02915</name>
</gene>
<name>A0A0M6YLV9_9RHOB</name>
<protein>
    <submittedName>
        <fullName evidence="5">D-alanine--D-alanine ligase</fullName>
        <ecNumber evidence="5">6.3.2.4</ecNumber>
    </submittedName>
</protein>
<dbReference type="AlphaFoldDB" id="A0A0M6YLV9"/>
<dbReference type="STRING" id="420998.JDO7802_02915"/>
<dbReference type="OrthoDB" id="9813261at2"/>
<organism evidence="5 6">
    <name type="scientific">Jannaschia donghaensis</name>
    <dbReference type="NCBI Taxonomy" id="420998"/>
    <lineage>
        <taxon>Bacteria</taxon>
        <taxon>Pseudomonadati</taxon>
        <taxon>Pseudomonadota</taxon>
        <taxon>Alphaproteobacteria</taxon>
        <taxon>Rhodobacterales</taxon>
        <taxon>Roseobacteraceae</taxon>
        <taxon>Jannaschia</taxon>
    </lineage>
</organism>
<dbReference type="SUPFAM" id="SSF56059">
    <property type="entry name" value="Glutathione synthetase ATP-binding domain-like"/>
    <property type="match status" value="1"/>
</dbReference>
<keyword evidence="3" id="KW-0067">ATP-binding</keyword>
<evidence type="ECO:0000259" key="4">
    <source>
        <dbReference type="PROSITE" id="PS50975"/>
    </source>
</evidence>
<dbReference type="GO" id="GO:0005524">
    <property type="term" value="F:ATP binding"/>
    <property type="evidence" value="ECO:0007669"/>
    <property type="project" value="UniProtKB-UniRule"/>
</dbReference>